<sequence length="225" mass="25571">MDPYQWAKETNIYMSQDELATLLQTNNPSLLVIDVRNEDNGGGRIAKSIHMPDGPSFSTLRVADISLHGNADEEEGVVVQKDILVFHCMESARRGPRCAKQLVDFLAAVKTRYGDNVTAADDDDDKHGIDRYFQKDCQTLVDWKPRICVLWGGADLWIRRFWKDEDLVEGFDSDYWGFGYEDSEEMNDDNDLIKGGHCHYVRPDDQPQTEWSSAGSSVTSTRTKK</sequence>
<dbReference type="PANTHER" id="PTHR10828:SF38">
    <property type="entry name" value="ARSENICAL-RESISTANCE PROTEIN 2-RELATED"/>
    <property type="match status" value="1"/>
</dbReference>
<dbReference type="GO" id="GO:0005737">
    <property type="term" value="C:cytoplasm"/>
    <property type="evidence" value="ECO:0007669"/>
    <property type="project" value="TreeGrafter"/>
</dbReference>
<gene>
    <name evidence="2" type="ORF">DBRI00130_LOCUS1166</name>
</gene>
<evidence type="ECO:0000313" key="2">
    <source>
        <dbReference type="EMBL" id="CAE4580174.1"/>
    </source>
</evidence>
<organism evidence="2">
    <name type="scientific">Ditylum brightwellii</name>
    <dbReference type="NCBI Taxonomy" id="49249"/>
    <lineage>
        <taxon>Eukaryota</taxon>
        <taxon>Sar</taxon>
        <taxon>Stramenopiles</taxon>
        <taxon>Ochrophyta</taxon>
        <taxon>Bacillariophyta</taxon>
        <taxon>Mediophyceae</taxon>
        <taxon>Lithodesmiophycidae</taxon>
        <taxon>Lithodesmiales</taxon>
        <taxon>Lithodesmiaceae</taxon>
        <taxon>Ditylum</taxon>
    </lineage>
</organism>
<evidence type="ECO:0000256" key="1">
    <source>
        <dbReference type="SAM" id="MobiDB-lite"/>
    </source>
</evidence>
<dbReference type="GO" id="GO:0005634">
    <property type="term" value="C:nucleus"/>
    <property type="evidence" value="ECO:0007669"/>
    <property type="project" value="TreeGrafter"/>
</dbReference>
<accession>A0A7S4UYW2</accession>
<dbReference type="EMBL" id="HBNS01001455">
    <property type="protein sequence ID" value="CAE4580174.1"/>
    <property type="molecule type" value="Transcribed_RNA"/>
</dbReference>
<reference evidence="2" key="1">
    <citation type="submission" date="2021-01" db="EMBL/GenBank/DDBJ databases">
        <authorList>
            <person name="Corre E."/>
            <person name="Pelletier E."/>
            <person name="Niang G."/>
            <person name="Scheremetjew M."/>
            <person name="Finn R."/>
            <person name="Kale V."/>
            <person name="Holt S."/>
            <person name="Cochrane G."/>
            <person name="Meng A."/>
            <person name="Brown T."/>
            <person name="Cohen L."/>
        </authorList>
    </citation>
    <scope>NUCLEOTIDE SEQUENCE</scope>
    <source>
        <strain evidence="2">GSO104</strain>
    </source>
</reference>
<name>A0A7S4UYW2_9STRA</name>
<protein>
    <recommendedName>
        <fullName evidence="3">Rhodanese domain-containing protein</fullName>
    </recommendedName>
</protein>
<dbReference type="SUPFAM" id="SSF52821">
    <property type="entry name" value="Rhodanese/Cell cycle control phosphatase"/>
    <property type="match status" value="1"/>
</dbReference>
<dbReference type="PANTHER" id="PTHR10828">
    <property type="entry name" value="M-PHASE INDUCER PHOSPHATASE DUAL SPECIFICITY PHOSPHATASE CDC25"/>
    <property type="match status" value="1"/>
</dbReference>
<feature type="compositionally biased region" description="Polar residues" evidence="1">
    <location>
        <begin position="206"/>
        <end position="225"/>
    </location>
</feature>
<feature type="region of interest" description="Disordered" evidence="1">
    <location>
        <begin position="202"/>
        <end position="225"/>
    </location>
</feature>
<dbReference type="GO" id="GO:0004725">
    <property type="term" value="F:protein tyrosine phosphatase activity"/>
    <property type="evidence" value="ECO:0007669"/>
    <property type="project" value="TreeGrafter"/>
</dbReference>
<dbReference type="AlphaFoldDB" id="A0A7S4UYW2"/>
<dbReference type="Gene3D" id="3.40.250.10">
    <property type="entry name" value="Rhodanese-like domain"/>
    <property type="match status" value="1"/>
</dbReference>
<dbReference type="InterPro" id="IPR036873">
    <property type="entry name" value="Rhodanese-like_dom_sf"/>
</dbReference>
<evidence type="ECO:0008006" key="3">
    <source>
        <dbReference type="Google" id="ProtNLM"/>
    </source>
</evidence>
<proteinExistence type="predicted"/>